<sequence length="630" mass="69059">MATTKKAQTQTGSRAIRAIFADATRSVADEAANTLPDPDPNEPRDGIKAGQWPGFPSSNMPPNHPVQIIGRDTDGKIYALTATGHMRVIEKWDMPTLYDLHAPHSNALKWAFPAFGEKKVPDPDNPETPKKIQVVKRVERDLVAECFINEAARKPDFDPNTQHRGRGGWVDSQNNFVWHSGGWLWKGSKSSLSRSRPAQHDGFLYTRQAATIEPWSEHVAQEESPALRALQDLRTWNWERPWLDPILLLGWLATSIMGGALRYRPIIFTTGGAGVGKSRLQELIGGMLEGVVSTTVNTTAAGIYQRAKHDALPFLVDELESKPGSSRAESVIELARVAYSGGDISRGGQDHEATTFTARQSFMFSAINPPPMGAQDKSRMAVLNLGRLQLTAGQVKREMVIKPEVDGRMLLRQVMDGWSEFSKGLLPSYAGILNEHGLSARAIDTFGTLLAAAELLVGPAELEDMGLPVSHPRHLGEVIAAATAIERTENLDNWHACIDHLMQSAIDGWREGVKPTVGSVCERVRTDHQFELSHARERLALANLSILGRGKAGPNTGPCLAVPADGPTLQNIFGNTIWHKSVWYSALKQAPTDIVLRGLGNAQKVKINGSAKHCLLIDLQKFDEYAAKVE</sequence>
<reference evidence="2 3" key="1">
    <citation type="submission" date="2021-03" db="EMBL/GenBank/DDBJ databases">
        <title>Tianweitania aestuarii sp. nov., isolated from a tidal flat.</title>
        <authorList>
            <person name="Park S."/>
            <person name="Yoon J.-H."/>
        </authorList>
    </citation>
    <scope>NUCLEOTIDE SEQUENCE [LARGE SCALE GENOMIC DNA]</scope>
    <source>
        <strain evidence="2 3">BSSL-BM11</strain>
    </source>
</reference>
<keyword evidence="3" id="KW-1185">Reference proteome</keyword>
<evidence type="ECO:0000313" key="3">
    <source>
        <dbReference type="Proteomes" id="UP001297272"/>
    </source>
</evidence>
<protein>
    <recommendedName>
        <fullName evidence="4">DUF927 domain-containing protein</fullName>
    </recommendedName>
</protein>
<name>A0ABS5RSW6_9HYPH</name>
<proteinExistence type="predicted"/>
<accession>A0ABS5RSW6</accession>
<gene>
    <name evidence="2" type="ORF">JYU29_05035</name>
</gene>
<dbReference type="Proteomes" id="UP001297272">
    <property type="component" value="Unassembled WGS sequence"/>
</dbReference>
<evidence type="ECO:0000256" key="1">
    <source>
        <dbReference type="SAM" id="MobiDB-lite"/>
    </source>
</evidence>
<evidence type="ECO:0008006" key="4">
    <source>
        <dbReference type="Google" id="ProtNLM"/>
    </source>
</evidence>
<dbReference type="EMBL" id="JAFMNX010000001">
    <property type="protein sequence ID" value="MBS9720052.1"/>
    <property type="molecule type" value="Genomic_DNA"/>
</dbReference>
<feature type="region of interest" description="Disordered" evidence="1">
    <location>
        <begin position="29"/>
        <end position="64"/>
    </location>
</feature>
<dbReference type="RefSeq" id="WP_213983624.1">
    <property type="nucleotide sequence ID" value="NZ_JAFMNX010000001.1"/>
</dbReference>
<evidence type="ECO:0000313" key="2">
    <source>
        <dbReference type="EMBL" id="MBS9720052.1"/>
    </source>
</evidence>
<organism evidence="2 3">
    <name type="scientific">Tianweitania aestuarii</name>
    <dbReference type="NCBI Taxonomy" id="2814886"/>
    <lineage>
        <taxon>Bacteria</taxon>
        <taxon>Pseudomonadati</taxon>
        <taxon>Pseudomonadota</taxon>
        <taxon>Alphaproteobacteria</taxon>
        <taxon>Hyphomicrobiales</taxon>
        <taxon>Phyllobacteriaceae</taxon>
        <taxon>Tianweitania</taxon>
    </lineage>
</organism>
<comment type="caution">
    <text evidence="2">The sequence shown here is derived from an EMBL/GenBank/DDBJ whole genome shotgun (WGS) entry which is preliminary data.</text>
</comment>